<proteinExistence type="predicted"/>
<accession>A0A6J5M687</accession>
<dbReference type="Gene3D" id="3.30.2000.30">
    <property type="match status" value="1"/>
</dbReference>
<sequence>MLNPNIEIKKWFYTNLTSATALVVYDGFAPEGAGNEYIVLTGRTSTQDQGKEGYTNTISIDVDIITKNANFGYKRAETISDLVLTAINSDTNITLANGFTASSLSVESVRNLDGLNPLDNVFRVLITYNIIITQI</sequence>
<protein>
    <submittedName>
        <fullName evidence="1">Tail completion protein</fullName>
    </submittedName>
</protein>
<gene>
    <name evidence="1" type="ORF">UFOVP426_5</name>
</gene>
<dbReference type="InterPro" id="IPR053745">
    <property type="entry name" value="Viral_Tail_Comp_sf"/>
</dbReference>
<evidence type="ECO:0000313" key="1">
    <source>
        <dbReference type="EMBL" id="CAB4141662.1"/>
    </source>
</evidence>
<name>A0A6J5M687_9CAUD</name>
<reference evidence="1" key="1">
    <citation type="submission" date="2020-04" db="EMBL/GenBank/DDBJ databases">
        <authorList>
            <person name="Chiriac C."/>
            <person name="Salcher M."/>
            <person name="Ghai R."/>
            <person name="Kavagutti S V."/>
        </authorList>
    </citation>
    <scope>NUCLEOTIDE SEQUENCE</scope>
</reference>
<organism evidence="1">
    <name type="scientific">uncultured Caudovirales phage</name>
    <dbReference type="NCBI Taxonomy" id="2100421"/>
    <lineage>
        <taxon>Viruses</taxon>
        <taxon>Duplodnaviria</taxon>
        <taxon>Heunggongvirae</taxon>
        <taxon>Uroviricota</taxon>
        <taxon>Caudoviricetes</taxon>
        <taxon>Peduoviridae</taxon>
        <taxon>Maltschvirus</taxon>
        <taxon>Maltschvirus maltsch</taxon>
    </lineage>
</organism>
<dbReference type="EMBL" id="LR796396">
    <property type="protein sequence ID" value="CAB4141662.1"/>
    <property type="molecule type" value="Genomic_DNA"/>
</dbReference>